<dbReference type="Pfam" id="PF13715">
    <property type="entry name" value="CarbopepD_reg_2"/>
    <property type="match status" value="1"/>
</dbReference>
<comment type="similarity">
    <text evidence="7">Belongs to the TonB-dependent receptor family.</text>
</comment>
<dbReference type="RefSeq" id="WP_089370066.1">
    <property type="nucleotide sequence ID" value="NZ_BMEP01000002.1"/>
</dbReference>
<evidence type="ECO:0000256" key="1">
    <source>
        <dbReference type="ARBA" id="ARBA00004571"/>
    </source>
</evidence>
<dbReference type="FunFam" id="2.170.130.10:FF:000003">
    <property type="entry name" value="SusC/RagA family TonB-linked outer membrane protein"/>
    <property type="match status" value="1"/>
</dbReference>
<evidence type="ECO:0000256" key="8">
    <source>
        <dbReference type="SAM" id="SignalP"/>
    </source>
</evidence>
<dbReference type="NCBIfam" id="TIGR04057">
    <property type="entry name" value="SusC_RagA_signa"/>
    <property type="match status" value="1"/>
</dbReference>
<dbReference type="GO" id="GO:0009279">
    <property type="term" value="C:cell outer membrane"/>
    <property type="evidence" value="ECO:0007669"/>
    <property type="project" value="UniProtKB-SubCell"/>
</dbReference>
<keyword evidence="3 7" id="KW-1134">Transmembrane beta strand</keyword>
<keyword evidence="6 7" id="KW-0998">Cell outer membrane</keyword>
<dbReference type="InterPro" id="IPR036942">
    <property type="entry name" value="Beta-barrel_TonB_sf"/>
</dbReference>
<evidence type="ECO:0000256" key="6">
    <source>
        <dbReference type="ARBA" id="ARBA00023237"/>
    </source>
</evidence>
<dbReference type="Gene3D" id="2.40.170.20">
    <property type="entry name" value="TonB-dependent receptor, beta-barrel domain"/>
    <property type="match status" value="1"/>
</dbReference>
<dbReference type="EMBL" id="FZNY01000001">
    <property type="protein sequence ID" value="SNR42243.1"/>
    <property type="molecule type" value="Genomic_DNA"/>
</dbReference>
<evidence type="ECO:0000256" key="4">
    <source>
        <dbReference type="ARBA" id="ARBA00022692"/>
    </source>
</evidence>
<dbReference type="Gene3D" id="2.60.40.1120">
    <property type="entry name" value="Carboxypeptidase-like, regulatory domain"/>
    <property type="match status" value="1"/>
</dbReference>
<dbReference type="InterPro" id="IPR023997">
    <property type="entry name" value="TonB-dep_OMP_SusC/RagA_CS"/>
</dbReference>
<proteinExistence type="inferred from homology"/>
<dbReference type="Gene3D" id="2.170.130.10">
    <property type="entry name" value="TonB-dependent receptor, plug domain"/>
    <property type="match status" value="1"/>
</dbReference>
<dbReference type="InterPro" id="IPR008969">
    <property type="entry name" value="CarboxyPept-like_regulatory"/>
</dbReference>
<keyword evidence="5 7" id="KW-0472">Membrane</keyword>
<dbReference type="Pfam" id="PF07715">
    <property type="entry name" value="Plug"/>
    <property type="match status" value="1"/>
</dbReference>
<dbReference type="InterPro" id="IPR023996">
    <property type="entry name" value="TonB-dep_OMP_SusC/RagA"/>
</dbReference>
<feature type="chain" id="PRO_5013122323" evidence="8">
    <location>
        <begin position="22"/>
        <end position="1062"/>
    </location>
</feature>
<comment type="subcellular location">
    <subcellularLocation>
        <location evidence="1 7">Cell outer membrane</location>
        <topology evidence="1 7">Multi-pass membrane protein</topology>
    </subcellularLocation>
</comment>
<dbReference type="OrthoDB" id="9768177at2"/>
<evidence type="ECO:0000259" key="9">
    <source>
        <dbReference type="Pfam" id="PF07715"/>
    </source>
</evidence>
<protein>
    <submittedName>
        <fullName evidence="10">TonB-linked outer membrane protein, SusC/RagA family</fullName>
    </submittedName>
</protein>
<gene>
    <name evidence="10" type="ORF">SAMN06265376_101751</name>
</gene>
<reference evidence="10 11" key="1">
    <citation type="submission" date="2017-06" db="EMBL/GenBank/DDBJ databases">
        <authorList>
            <person name="Kim H.J."/>
            <person name="Triplett B.A."/>
        </authorList>
    </citation>
    <scope>NUCLEOTIDE SEQUENCE [LARGE SCALE GENOMIC DNA]</scope>
    <source>
        <strain evidence="10 11">DSM 25597</strain>
    </source>
</reference>
<evidence type="ECO:0000256" key="5">
    <source>
        <dbReference type="ARBA" id="ARBA00023136"/>
    </source>
</evidence>
<dbReference type="Proteomes" id="UP000198379">
    <property type="component" value="Unassembled WGS sequence"/>
</dbReference>
<evidence type="ECO:0000256" key="3">
    <source>
        <dbReference type="ARBA" id="ARBA00022452"/>
    </source>
</evidence>
<dbReference type="SUPFAM" id="SSF49464">
    <property type="entry name" value="Carboxypeptidase regulatory domain-like"/>
    <property type="match status" value="1"/>
</dbReference>
<evidence type="ECO:0000313" key="10">
    <source>
        <dbReference type="EMBL" id="SNR42243.1"/>
    </source>
</evidence>
<evidence type="ECO:0000256" key="2">
    <source>
        <dbReference type="ARBA" id="ARBA00022448"/>
    </source>
</evidence>
<evidence type="ECO:0000256" key="7">
    <source>
        <dbReference type="PROSITE-ProRule" id="PRU01360"/>
    </source>
</evidence>
<keyword evidence="8" id="KW-0732">Signal</keyword>
<dbReference type="InterPro" id="IPR012910">
    <property type="entry name" value="Plug_dom"/>
</dbReference>
<dbReference type="SUPFAM" id="SSF56935">
    <property type="entry name" value="Porins"/>
    <property type="match status" value="1"/>
</dbReference>
<dbReference type="AlphaFoldDB" id="A0A238W7S5"/>
<name>A0A238W7S5_9FLAO</name>
<sequence length="1062" mass="115529">MNVKTKLSLVFFFLYGAMLFAQDSYELTGNVTSGADGIAIPGVNVIIESTQTGATTDFEGNYQITVSVGDVLQFSYVGFATQTITITGQPTLNVVLAIDNALDEVVVVGYGTRKKSHLTGAIAKVDGGEVAAIQANRVDDALAGKLAGVLIQNQSGEPGADPRIQVRAASSINGNSNPLIVVDGYPITGSLATVNPNDIESLEVLKDAASAAIYGSRGANGVILVTTKKGKQGKISFSYNNYFSISDKYQRDNLLLNAGEWANTIERNIANGSFDVSEVDPALVNFRINAFRNSPGAISPEEWLFQTGHTMNHDFSMSGGSEDVNYFASIGYLDTEGVAITQEFERVNARMSVDAKVKDKFKTGISFNGFYSDRALLAHDQRDLLRAYGVHPVFHTEESIAFVQQLNDQAVALGLAPFDEGYRGGEFGTASGFNNSIFTLQPGDTAQDWHYGRSGNGIGGSGDAGPATKLNNQERTERTFFVNANTYLQYSIIDGLNIKTVLGADVLDTQQYRYRGLEADSRARSTQTNLDQTDLKRTSILSETTLNYAKVIDKHDIAAVAGFEVQNFRNIGTALRGTNVPNGEIINFNLLDPADITTTERDETIVRRSVFGRINYAYDDRYLVSASVRRDGDSRFGANNRSQTFPALSLGWNIHNESFYNSDILNLLKLRFSTGSLGTVSDLGAYSSLSLLNPQPTIFGTGFLIPSDVANPNLTWQTNTETNYGTDLGFLNSRIRLGVDYYTSDIEDILINFSVSEQFGTPSVRLNAGDVRSSGIEFDLSANVIQKQDFTVRVGANLSTVNTEITDLNGLDELPRQIYGQSGRGPIFRNYVGGEIGEMWGLESEGLVESEHIEDPTRTLGADSGEVYVKDQNGDGVIDATRTVEEGGDLVKIGQNTPDFYWGFNSSISYKDFDLSMQWQGSQGAEVFNVDPLYWQSQFGGRLRDSFDANDDNIADASGRHYTRARDQTSSAIQDASYVALRNLTVGYTLDPSLTSKAGVRSARIYLAATNLLYLWSSEYTSFNPEGVETTNSGYAGPTTYGVQVGASPIVRSFTLGLNVNF</sequence>
<keyword evidence="4 7" id="KW-0812">Transmembrane</keyword>
<dbReference type="InterPro" id="IPR037066">
    <property type="entry name" value="Plug_dom_sf"/>
</dbReference>
<feature type="domain" description="TonB-dependent receptor plug" evidence="9">
    <location>
        <begin position="115"/>
        <end position="222"/>
    </location>
</feature>
<accession>A0A238W7S5</accession>
<dbReference type="InterPro" id="IPR039426">
    <property type="entry name" value="TonB-dep_rcpt-like"/>
</dbReference>
<dbReference type="PROSITE" id="PS52016">
    <property type="entry name" value="TONB_DEPENDENT_REC_3"/>
    <property type="match status" value="1"/>
</dbReference>
<keyword evidence="11" id="KW-1185">Reference proteome</keyword>
<feature type="signal peptide" evidence="8">
    <location>
        <begin position="1"/>
        <end position="21"/>
    </location>
</feature>
<keyword evidence="2 7" id="KW-0813">Transport</keyword>
<dbReference type="NCBIfam" id="TIGR04056">
    <property type="entry name" value="OMP_RagA_SusC"/>
    <property type="match status" value="1"/>
</dbReference>
<evidence type="ECO:0000313" key="11">
    <source>
        <dbReference type="Proteomes" id="UP000198379"/>
    </source>
</evidence>
<organism evidence="10 11">
    <name type="scientific">Dokdonia pacifica</name>
    <dbReference type="NCBI Taxonomy" id="1627892"/>
    <lineage>
        <taxon>Bacteria</taxon>
        <taxon>Pseudomonadati</taxon>
        <taxon>Bacteroidota</taxon>
        <taxon>Flavobacteriia</taxon>
        <taxon>Flavobacteriales</taxon>
        <taxon>Flavobacteriaceae</taxon>
        <taxon>Dokdonia</taxon>
    </lineage>
</organism>